<feature type="domain" description="HTH cro/C1-type" evidence="2">
    <location>
        <begin position="25"/>
        <end position="79"/>
    </location>
</feature>
<dbReference type="InterPro" id="IPR001387">
    <property type="entry name" value="Cro/C1-type_HTH"/>
</dbReference>
<dbReference type="SMART" id="SM00530">
    <property type="entry name" value="HTH_XRE"/>
    <property type="match status" value="1"/>
</dbReference>
<dbReference type="SUPFAM" id="SSF47413">
    <property type="entry name" value="lambda repressor-like DNA-binding domains"/>
    <property type="match status" value="1"/>
</dbReference>
<evidence type="ECO:0000313" key="4">
    <source>
        <dbReference type="Proteomes" id="UP000050430"/>
    </source>
</evidence>
<evidence type="ECO:0000256" key="1">
    <source>
        <dbReference type="ARBA" id="ARBA00023125"/>
    </source>
</evidence>
<dbReference type="EMBL" id="LGCK01000001">
    <property type="protein sequence ID" value="KPL75095.1"/>
    <property type="molecule type" value="Genomic_DNA"/>
</dbReference>
<organism evidence="3 4">
    <name type="scientific">Leptolinea tardivitalis</name>
    <dbReference type="NCBI Taxonomy" id="229920"/>
    <lineage>
        <taxon>Bacteria</taxon>
        <taxon>Bacillati</taxon>
        <taxon>Chloroflexota</taxon>
        <taxon>Anaerolineae</taxon>
        <taxon>Anaerolineales</taxon>
        <taxon>Anaerolineaceae</taxon>
        <taxon>Leptolinea</taxon>
    </lineage>
</organism>
<dbReference type="InterPro" id="IPR010982">
    <property type="entry name" value="Lambda_DNA-bd_dom_sf"/>
</dbReference>
<keyword evidence="4" id="KW-1185">Reference proteome</keyword>
<dbReference type="STRING" id="229920.ADM99_00260"/>
<dbReference type="Proteomes" id="UP000050430">
    <property type="component" value="Unassembled WGS sequence"/>
</dbReference>
<keyword evidence="1" id="KW-0238">DNA-binding</keyword>
<dbReference type="GO" id="GO:0003700">
    <property type="term" value="F:DNA-binding transcription factor activity"/>
    <property type="evidence" value="ECO:0007669"/>
    <property type="project" value="TreeGrafter"/>
</dbReference>
<dbReference type="GO" id="GO:0003677">
    <property type="term" value="F:DNA binding"/>
    <property type="evidence" value="ECO:0007669"/>
    <property type="project" value="UniProtKB-KW"/>
</dbReference>
<dbReference type="AlphaFoldDB" id="A0A0P6X2A1"/>
<protein>
    <recommendedName>
        <fullName evidence="2">HTH cro/C1-type domain-containing protein</fullName>
    </recommendedName>
</protein>
<evidence type="ECO:0000313" key="3">
    <source>
        <dbReference type="EMBL" id="KPL75095.1"/>
    </source>
</evidence>
<proteinExistence type="predicted"/>
<dbReference type="InterPro" id="IPR050807">
    <property type="entry name" value="TransReg_Diox_bact_type"/>
</dbReference>
<dbReference type="CDD" id="cd00093">
    <property type="entry name" value="HTH_XRE"/>
    <property type="match status" value="1"/>
</dbReference>
<reference evidence="3 4" key="1">
    <citation type="submission" date="2015-07" db="EMBL/GenBank/DDBJ databases">
        <title>Genome sequence of Leptolinea tardivitalis DSM 16556.</title>
        <authorList>
            <person name="Hemp J."/>
            <person name="Ward L.M."/>
            <person name="Pace L.A."/>
            <person name="Fischer W.W."/>
        </authorList>
    </citation>
    <scope>NUCLEOTIDE SEQUENCE [LARGE SCALE GENOMIC DNA]</scope>
    <source>
        <strain evidence="3 4">YMTK-2</strain>
    </source>
</reference>
<dbReference type="GO" id="GO:0005829">
    <property type="term" value="C:cytosol"/>
    <property type="evidence" value="ECO:0007669"/>
    <property type="project" value="TreeGrafter"/>
</dbReference>
<dbReference type="PANTHER" id="PTHR46797:SF2">
    <property type="entry name" value="TRANSCRIPTIONAL REGULATOR"/>
    <property type="match status" value="1"/>
</dbReference>
<sequence>MLVYKQILNLEQKMTDNNMFIAQRIRAARLQRKLTQQDLADKLNKTSAAISDIERGKTQITANDLIVFSDLLGKPIEYFFGEDFGGDDVVDIISIIRRLPPEMRKQQLPIITMMLRMSEITSNMQSSDDPEKQKEAVGEFYELFLPYYQTMDAMMVQLKEAKSNLESLLT</sequence>
<name>A0A0P6X2A1_9CHLR</name>
<dbReference type="PANTHER" id="PTHR46797">
    <property type="entry name" value="HTH-TYPE TRANSCRIPTIONAL REGULATOR"/>
    <property type="match status" value="1"/>
</dbReference>
<evidence type="ECO:0000259" key="2">
    <source>
        <dbReference type="PROSITE" id="PS50943"/>
    </source>
</evidence>
<comment type="caution">
    <text evidence="3">The sequence shown here is derived from an EMBL/GenBank/DDBJ whole genome shotgun (WGS) entry which is preliminary data.</text>
</comment>
<dbReference type="Pfam" id="PF01381">
    <property type="entry name" value="HTH_3"/>
    <property type="match status" value="1"/>
</dbReference>
<dbReference type="PROSITE" id="PS50943">
    <property type="entry name" value="HTH_CROC1"/>
    <property type="match status" value="1"/>
</dbReference>
<dbReference type="Gene3D" id="1.10.260.40">
    <property type="entry name" value="lambda repressor-like DNA-binding domains"/>
    <property type="match status" value="1"/>
</dbReference>
<accession>A0A0P6X2A1</accession>
<gene>
    <name evidence="3" type="ORF">ADM99_00260</name>
</gene>